<dbReference type="SMART" id="SM00692">
    <property type="entry name" value="DM3"/>
    <property type="match status" value="2"/>
</dbReference>
<keyword evidence="6" id="KW-0067">ATP-binding</keyword>
<evidence type="ECO:0000256" key="7">
    <source>
        <dbReference type="SAM" id="MobiDB-lite"/>
    </source>
</evidence>
<gene>
    <name evidence="10" type="primary">LOC117644774</name>
</gene>
<evidence type="ECO:0000256" key="3">
    <source>
        <dbReference type="ARBA" id="ARBA00022833"/>
    </source>
</evidence>
<evidence type="ECO:0000259" key="8">
    <source>
        <dbReference type="PROSITE" id="PS50950"/>
    </source>
</evidence>
<dbReference type="InterPro" id="IPR051055">
    <property type="entry name" value="PIF1_helicase"/>
</dbReference>
<dbReference type="GO" id="GO:0043139">
    <property type="term" value="F:5'-3' DNA helicase activity"/>
    <property type="evidence" value="ECO:0007669"/>
    <property type="project" value="UniProtKB-EC"/>
</dbReference>
<comment type="cofactor">
    <cofactor evidence="6">
        <name>Mg(2+)</name>
        <dbReference type="ChEBI" id="CHEBI:18420"/>
    </cofactor>
</comment>
<dbReference type="GO" id="GO:0000723">
    <property type="term" value="P:telomere maintenance"/>
    <property type="evidence" value="ECO:0007669"/>
    <property type="project" value="InterPro"/>
</dbReference>
<evidence type="ECO:0000256" key="2">
    <source>
        <dbReference type="ARBA" id="ARBA00022771"/>
    </source>
</evidence>
<dbReference type="PROSITE" id="PS50950">
    <property type="entry name" value="ZF_THAP"/>
    <property type="match status" value="2"/>
</dbReference>
<reference evidence="10" key="1">
    <citation type="submission" date="2025-08" db="UniProtKB">
        <authorList>
            <consortium name="RefSeq"/>
        </authorList>
    </citation>
    <scope>IDENTIFICATION</scope>
    <source>
        <tissue evidence="10">Total insect</tissue>
    </source>
</reference>
<evidence type="ECO:0000313" key="9">
    <source>
        <dbReference type="Proteomes" id="UP000515158"/>
    </source>
</evidence>
<comment type="similarity">
    <text evidence="6">Belongs to the helicase family.</text>
</comment>
<organism evidence="10">
    <name type="scientific">Thrips palmi</name>
    <name type="common">Melon thrips</name>
    <dbReference type="NCBI Taxonomy" id="161013"/>
    <lineage>
        <taxon>Eukaryota</taxon>
        <taxon>Metazoa</taxon>
        <taxon>Ecdysozoa</taxon>
        <taxon>Arthropoda</taxon>
        <taxon>Hexapoda</taxon>
        <taxon>Insecta</taxon>
        <taxon>Pterygota</taxon>
        <taxon>Neoptera</taxon>
        <taxon>Paraneoptera</taxon>
        <taxon>Thysanoptera</taxon>
        <taxon>Terebrantia</taxon>
        <taxon>Thripoidea</taxon>
        <taxon>Thripidae</taxon>
        <taxon>Thrips</taxon>
    </lineage>
</organism>
<dbReference type="GO" id="GO:0016787">
    <property type="term" value="F:hydrolase activity"/>
    <property type="evidence" value="ECO:0007669"/>
    <property type="project" value="UniProtKB-KW"/>
</dbReference>
<dbReference type="RefSeq" id="XP_034240282.1">
    <property type="nucleotide sequence ID" value="XM_034384391.1"/>
</dbReference>
<dbReference type="Pfam" id="PF05970">
    <property type="entry name" value="PIF1"/>
    <property type="match status" value="1"/>
</dbReference>
<keyword evidence="6" id="KW-0234">DNA repair</keyword>
<dbReference type="GO" id="GO:0008270">
    <property type="term" value="F:zinc ion binding"/>
    <property type="evidence" value="ECO:0007669"/>
    <property type="project" value="UniProtKB-KW"/>
</dbReference>
<dbReference type="Proteomes" id="UP000515158">
    <property type="component" value="Unplaced"/>
</dbReference>
<dbReference type="InterPro" id="IPR046700">
    <property type="entry name" value="DUF6570"/>
</dbReference>
<keyword evidence="6" id="KW-0378">Hydrolase</keyword>
<feature type="domain" description="THAP-type" evidence="8">
    <location>
        <begin position="10"/>
        <end position="96"/>
    </location>
</feature>
<dbReference type="KEGG" id="tpal:117644774"/>
<keyword evidence="3" id="KW-0862">Zinc</keyword>
<dbReference type="InterPro" id="IPR027417">
    <property type="entry name" value="P-loop_NTPase"/>
</dbReference>
<keyword evidence="6" id="KW-0347">Helicase</keyword>
<dbReference type="GO" id="GO:0003677">
    <property type="term" value="F:DNA binding"/>
    <property type="evidence" value="ECO:0007669"/>
    <property type="project" value="UniProtKB-UniRule"/>
</dbReference>
<dbReference type="SUPFAM" id="SSF57716">
    <property type="entry name" value="Glucocorticoid receptor-like (DNA-binding domain)"/>
    <property type="match status" value="2"/>
</dbReference>
<protein>
    <recommendedName>
        <fullName evidence="6">ATP-dependent DNA helicase</fullName>
        <ecNumber evidence="6">5.6.2.3</ecNumber>
    </recommendedName>
</protein>
<evidence type="ECO:0000256" key="4">
    <source>
        <dbReference type="ARBA" id="ARBA00023125"/>
    </source>
</evidence>
<feature type="region of interest" description="Disordered" evidence="7">
    <location>
        <begin position="92"/>
        <end position="120"/>
    </location>
</feature>
<keyword evidence="6" id="KW-0227">DNA damage</keyword>
<evidence type="ECO:0000256" key="6">
    <source>
        <dbReference type="RuleBase" id="RU363044"/>
    </source>
</evidence>
<dbReference type="InterPro" id="IPR025476">
    <property type="entry name" value="Helitron_helicase-like"/>
</dbReference>
<keyword evidence="6" id="KW-0547">Nucleotide-binding</keyword>
<keyword evidence="6" id="KW-0233">DNA recombination</keyword>
<dbReference type="Pfam" id="PF05485">
    <property type="entry name" value="THAP"/>
    <property type="match status" value="2"/>
</dbReference>
<dbReference type="SUPFAM" id="SSF52540">
    <property type="entry name" value="P-loop containing nucleoside triphosphate hydrolases"/>
    <property type="match status" value="2"/>
</dbReference>
<feature type="domain" description="THAP-type" evidence="8">
    <location>
        <begin position="297"/>
        <end position="394"/>
    </location>
</feature>
<dbReference type="PANTHER" id="PTHR47642">
    <property type="entry name" value="ATP-DEPENDENT DNA HELICASE"/>
    <property type="match status" value="1"/>
</dbReference>
<dbReference type="Pfam" id="PF14214">
    <property type="entry name" value="Helitron_like_N"/>
    <property type="match status" value="1"/>
</dbReference>
<evidence type="ECO:0000256" key="5">
    <source>
        <dbReference type="PROSITE-ProRule" id="PRU00309"/>
    </source>
</evidence>
<proteinExistence type="inferred from homology"/>
<dbReference type="OrthoDB" id="416437at2759"/>
<dbReference type="Gene3D" id="3.40.50.300">
    <property type="entry name" value="P-loop containing nucleotide triphosphate hydrolases"/>
    <property type="match status" value="2"/>
</dbReference>
<keyword evidence="4 5" id="KW-0238">DNA-binding</keyword>
<keyword evidence="1" id="KW-0479">Metal-binding</keyword>
<dbReference type="CDD" id="cd18809">
    <property type="entry name" value="SF1_C_RecD"/>
    <property type="match status" value="1"/>
</dbReference>
<name>A0A6P8Z135_THRPL</name>
<dbReference type="InParanoid" id="A0A6P8Z135"/>
<evidence type="ECO:0000313" key="10">
    <source>
        <dbReference type="RefSeq" id="XP_034240282.1"/>
    </source>
</evidence>
<dbReference type="GO" id="GO:0005524">
    <property type="term" value="F:ATP binding"/>
    <property type="evidence" value="ECO:0007669"/>
    <property type="project" value="UniProtKB-KW"/>
</dbReference>
<sequence>MMGTRKQGKIGRHMKCCVNGCDNFKGLDGEEGPVRLHKFPSHIEQCSKWIIFSGNAELTHDTVKQYRMCSDHFNDSEYSNVVKRIRLKKGAVPTKKKVNRDGGSKDEGEEETKNEGVNEEIDDNNHNIVLEEGIILNVEETENSEIDEVYSTKKNGTVTSEKDTCSENCKREHSETNQVFMESVREDEHVLHISGICCVDMNGGENTWKYIESEKENATSVVVIPSFEETDEDNSDIEVYKVSYGCEDKSIPLNDAIQIAMHGDPENDLEETDNERMYDDDMDIIPMIYEVIKEKRAWQTCCVPKCNNTNVNKSMFHFPKPVKQVERQEVINEDNLKRYIEWVSIINNLRIAEVDPLSGYKRYFVCSDHFEDHHFKDFTAKRKRLKGNAVPSKISTEPLPQQIMEDFKSMTQTWKDNIQQPMLIISDDICAESFLEDKLIWYTCDHCKEKRLVGSKAPKKCCHGKKCSDYTESNNMDPGEVPDELKDLTFIEEQLIARIHPIISYFKLKGLQYGYRGNVINFPQHVNDFARKLPHKIEDLAAVVNVRRKTKDDGYHDFRVRSMRIRKALEWLKIHNPYYKDVDINEEYLNNLPVDGNILSELNVEDNEDDESESNDVIDTDTETGDRIYHTGISNTQFPQQDEQIKEYLDWPKLGNEPIDEFNTPGYIACAFPSLFPYGNADLRQTRKNEIKTSNYFKHLIYYHDERFAKHTTFRFFAYNSWMRWTALKDGNVFVEKHTEYQNMTAERLKQLIAQNPTIMKKIMFHASNLRGTKAFWHARANELRDMVEQLGLPTIFLTLSCADGHWSDLFKLLTGNDDISTLTESDRRKLIQDNPKVVDEFFDHKVQSFIKHVMKKKYKVKDYWYRVEYQHRGSPHIHGLFWFEDAPDVSDLDNASEQTLDNILDYFSKLVSAIDPCPNTNDSDVHPCRITYNAITNFQEDLAQLLHKVQRHTKCGPDAPCWRKGKCRFNFPKPLQTDASIQKKEGTDEWEFSPACNDSKLNKYNQFIIQLWRANIDIAPVISKQALIAYLTKYISKCEVPSKFLETTFSDVIKTLEEDDKAKKVMQKVFLRSCAERDISAQEVMHTLLGLKLYNAGGRKFVIVNFKNEEWIPVIDTDDDDIRNKGTNIIEKYQSRPDTYAHATLYESARFYNLPKWSKPDKENIVRVFPRYTINDKEKFFRQQVLLHIPWRSEKDLLADYETWEEIYKEKGVDKLSHSAECEIGEIHFVPDESEEADEEYGSDVDDIEDEEGMILSHLGPHSTIPEVELGRREEDIHHNWHSVDDEYKKYGTIKQFETFIERMKIADKSAVSDTPTTQPPPVTLSKEQAEVIDFVSEQIKHMHSGKDDFIKSTIVQGKAGTGKSLLIRHVISLLENEFGNDSYLLGAPTGAAAVLINGRTINSIFHLPKFLENFKPLTGALGKAFADKFKNIKYIILDEFSMIGCAKLAMIDLRCKEATGHFDIPFGGICIMLLGDIKQLPPVRDTAIYATQADTNMAKHGMAIFKKAFQKTFILKKCFRQENDTFLQMLDKLSTGHFDDDSYTLLSQRFSSSVSPEEKDSFEDAMRLFAKKATVKAYNKKKLSTIRDNHGAYVPVLKIPAKHNNKHAALGKSSDADGLEKEIYLAKGCKVMLRHNLWVEKGLVNGTIGYVHDILFDENTNASNGMPAVIMCTFPSYTGPSLIPGENVVPIRTMSASWTDDQNTKCTRQQFPLVVAYACTIHKSQGMTLDKVVIDIEDREFSGGLSYVAFSRVRRLNNLLIYPFLMKRLSNLRDPKRIAAQVRFAFIETFCNKVNS</sequence>
<dbReference type="PANTHER" id="PTHR47642:SF5">
    <property type="entry name" value="ATP-DEPENDENT DNA HELICASE"/>
    <property type="match status" value="1"/>
</dbReference>
<dbReference type="GeneID" id="117644774"/>
<keyword evidence="9" id="KW-1185">Reference proteome</keyword>
<dbReference type="Pfam" id="PF20209">
    <property type="entry name" value="DUF6570"/>
    <property type="match status" value="1"/>
</dbReference>
<dbReference type="SMART" id="SM00980">
    <property type="entry name" value="THAP"/>
    <property type="match status" value="2"/>
</dbReference>
<dbReference type="GO" id="GO:0006281">
    <property type="term" value="P:DNA repair"/>
    <property type="evidence" value="ECO:0007669"/>
    <property type="project" value="UniProtKB-KW"/>
</dbReference>
<evidence type="ECO:0000256" key="1">
    <source>
        <dbReference type="ARBA" id="ARBA00022723"/>
    </source>
</evidence>
<dbReference type="EC" id="5.6.2.3" evidence="6"/>
<feature type="compositionally biased region" description="Basic and acidic residues" evidence="7">
    <location>
        <begin position="99"/>
        <end position="116"/>
    </location>
</feature>
<dbReference type="InterPro" id="IPR010285">
    <property type="entry name" value="DNA_helicase_pif1-like_DEAD"/>
</dbReference>
<comment type="catalytic activity">
    <reaction evidence="6">
        <text>ATP + H2O = ADP + phosphate + H(+)</text>
        <dbReference type="Rhea" id="RHEA:13065"/>
        <dbReference type="ChEBI" id="CHEBI:15377"/>
        <dbReference type="ChEBI" id="CHEBI:15378"/>
        <dbReference type="ChEBI" id="CHEBI:30616"/>
        <dbReference type="ChEBI" id="CHEBI:43474"/>
        <dbReference type="ChEBI" id="CHEBI:456216"/>
        <dbReference type="EC" id="5.6.2.3"/>
    </reaction>
</comment>
<dbReference type="GO" id="GO:0006310">
    <property type="term" value="P:DNA recombination"/>
    <property type="evidence" value="ECO:0007669"/>
    <property type="project" value="UniProtKB-KW"/>
</dbReference>
<keyword evidence="2 5" id="KW-0863">Zinc-finger</keyword>
<accession>A0A6P8Z135</accession>
<dbReference type="InterPro" id="IPR006612">
    <property type="entry name" value="THAP_Znf"/>
</dbReference>